<dbReference type="InterPro" id="IPR046358">
    <property type="entry name" value="Flagellin_C"/>
</dbReference>
<comment type="function">
    <text evidence="3">Flagellin is the subunit protein which polymerizes to form the filaments of bacterial flagella.</text>
</comment>
<evidence type="ECO:0000313" key="7">
    <source>
        <dbReference type="Proteomes" id="UP000254925"/>
    </source>
</evidence>
<dbReference type="RefSeq" id="WP_114772298.1">
    <property type="nucleotide sequence ID" value="NZ_QQBB01000011.1"/>
</dbReference>
<proteinExistence type="inferred from homology"/>
<accession>A0A370HCM9</accession>
<evidence type="ECO:0000313" key="6">
    <source>
        <dbReference type="EMBL" id="RDI54834.1"/>
    </source>
</evidence>
<dbReference type="AlphaFoldDB" id="A0A370HCM9"/>
<comment type="subcellular location">
    <subcellularLocation>
        <location evidence="3">Secreted</location>
    </subcellularLocation>
    <subcellularLocation>
        <location evidence="3">Bacterial flagellum</location>
    </subcellularLocation>
</comment>
<feature type="non-terminal residue" evidence="6">
    <location>
        <position position="347"/>
    </location>
</feature>
<keyword evidence="6" id="KW-0966">Cell projection</keyword>
<dbReference type="Pfam" id="PF00669">
    <property type="entry name" value="Flagellin_N"/>
    <property type="match status" value="1"/>
</dbReference>
<keyword evidence="6" id="KW-0282">Flagellum</keyword>
<evidence type="ECO:0000256" key="2">
    <source>
        <dbReference type="ARBA" id="ARBA00023143"/>
    </source>
</evidence>
<dbReference type="GO" id="GO:0005576">
    <property type="term" value="C:extracellular region"/>
    <property type="evidence" value="ECO:0007669"/>
    <property type="project" value="UniProtKB-SubCell"/>
</dbReference>
<dbReference type="InterPro" id="IPR001029">
    <property type="entry name" value="Flagellin_N"/>
</dbReference>
<dbReference type="Proteomes" id="UP000254925">
    <property type="component" value="Unassembled WGS sequence"/>
</dbReference>
<dbReference type="GO" id="GO:0009288">
    <property type="term" value="C:bacterial-type flagellum"/>
    <property type="evidence" value="ECO:0007669"/>
    <property type="project" value="UniProtKB-SubCell"/>
</dbReference>
<dbReference type="PANTHER" id="PTHR42792:SF2">
    <property type="entry name" value="FLAGELLIN"/>
    <property type="match status" value="1"/>
</dbReference>
<dbReference type="PANTHER" id="PTHR42792">
    <property type="entry name" value="FLAGELLIN"/>
    <property type="match status" value="1"/>
</dbReference>
<dbReference type="PRINTS" id="PR00207">
    <property type="entry name" value="FLAGELLIN"/>
</dbReference>
<dbReference type="InterPro" id="IPR001492">
    <property type="entry name" value="Flagellin"/>
</dbReference>
<dbReference type="SUPFAM" id="SSF64518">
    <property type="entry name" value="Phase 1 flagellin"/>
    <property type="match status" value="1"/>
</dbReference>
<dbReference type="Pfam" id="PF00700">
    <property type="entry name" value="Flagellin_C"/>
    <property type="match status" value="1"/>
</dbReference>
<evidence type="ECO:0000259" key="5">
    <source>
        <dbReference type="Pfam" id="PF00700"/>
    </source>
</evidence>
<evidence type="ECO:0000256" key="1">
    <source>
        <dbReference type="ARBA" id="ARBA00005709"/>
    </source>
</evidence>
<protein>
    <recommendedName>
        <fullName evidence="3">Flagellin</fullName>
    </recommendedName>
</protein>
<keyword evidence="7" id="KW-1185">Reference proteome</keyword>
<name>A0A370HCM9_9HYPH</name>
<gene>
    <name evidence="6" type="ORF">DES45_11110</name>
</gene>
<reference evidence="6 7" key="1">
    <citation type="submission" date="2018-07" db="EMBL/GenBank/DDBJ databases">
        <title>Genomic Encyclopedia of Type Strains, Phase IV (KMG-IV): sequencing the most valuable type-strain genomes for metagenomic binning, comparative biology and taxonomic classification.</title>
        <authorList>
            <person name="Goeker M."/>
        </authorList>
    </citation>
    <scope>NUCLEOTIDE SEQUENCE [LARGE SCALE GENOMIC DNA]</scope>
    <source>
        <strain evidence="6 7">DSM 14364</strain>
    </source>
</reference>
<dbReference type="GO" id="GO:0005198">
    <property type="term" value="F:structural molecule activity"/>
    <property type="evidence" value="ECO:0007669"/>
    <property type="project" value="UniProtKB-UniRule"/>
</dbReference>
<keyword evidence="6" id="KW-0969">Cilium</keyword>
<sequence length="347" mass="36065">MTSINTNMSAMFALQTLRSVNKDLDATNNRISTGLKINNAGDGAAYWSISSTLKSDNGALGAVKDAMALDKNSVDAAYGGVSKVLQHLDNIKNKLTTATSANADRTKLQTEIDSFLSQIKSVSDNTVMNGDNWLSTNTQPTTFNAAKGIVSSFSRNGSSVKVETTKLDTSAVILYDTSTSSSNTGTAGAAARTAIIAAASDSVAGITVTVGGTAGDVGGLMDTVYSVSGIGSAAITMSVSSIKIDKLGDTVDDLDTIQTYIKLVDATIQQLQNGATDLGTASTEIASNQEFVQKLIDINKSSIGALIDTDLEEESTRLKALQTQQQLGMQSLSIANSASGNVLSLFR</sequence>
<dbReference type="EMBL" id="QQBB01000011">
    <property type="protein sequence ID" value="RDI54834.1"/>
    <property type="molecule type" value="Genomic_DNA"/>
</dbReference>
<evidence type="ECO:0000259" key="4">
    <source>
        <dbReference type="Pfam" id="PF00669"/>
    </source>
</evidence>
<keyword evidence="2 3" id="KW-0975">Bacterial flagellum</keyword>
<comment type="similarity">
    <text evidence="1 3">Belongs to the bacterial flagellin family.</text>
</comment>
<evidence type="ECO:0000256" key="3">
    <source>
        <dbReference type="RuleBase" id="RU362073"/>
    </source>
</evidence>
<dbReference type="Gene3D" id="1.20.1330.10">
    <property type="entry name" value="f41 fragment of flagellin, N-terminal domain"/>
    <property type="match status" value="1"/>
</dbReference>
<feature type="domain" description="Flagellin N-terminal" evidence="4">
    <location>
        <begin position="4"/>
        <end position="137"/>
    </location>
</feature>
<comment type="caution">
    <text evidence="6">The sequence shown here is derived from an EMBL/GenBank/DDBJ whole genome shotgun (WGS) entry which is preliminary data.</text>
</comment>
<feature type="domain" description="Flagellin C-terminal" evidence="5">
    <location>
        <begin position="261"/>
        <end position="346"/>
    </location>
</feature>
<keyword evidence="3" id="KW-0964">Secreted</keyword>
<organism evidence="6 7">
    <name type="scientific">Microvirga subterranea</name>
    <dbReference type="NCBI Taxonomy" id="186651"/>
    <lineage>
        <taxon>Bacteria</taxon>
        <taxon>Pseudomonadati</taxon>
        <taxon>Pseudomonadota</taxon>
        <taxon>Alphaproteobacteria</taxon>
        <taxon>Hyphomicrobiales</taxon>
        <taxon>Methylobacteriaceae</taxon>
        <taxon>Microvirga</taxon>
    </lineage>
</organism>